<dbReference type="Proteomes" id="UP001443914">
    <property type="component" value="Unassembled WGS sequence"/>
</dbReference>
<keyword evidence="3" id="KW-0863">Zinc-finger</keyword>
<dbReference type="InterPro" id="IPR006456">
    <property type="entry name" value="ZF_HD_homeobox_Cys/His_dimer"/>
</dbReference>
<evidence type="ECO:0000256" key="4">
    <source>
        <dbReference type="ARBA" id="ARBA00022833"/>
    </source>
</evidence>
<dbReference type="Pfam" id="PF04770">
    <property type="entry name" value="ZF-HD_dimer"/>
    <property type="match status" value="1"/>
</dbReference>
<evidence type="ECO:0000313" key="12">
    <source>
        <dbReference type="EMBL" id="KAK9670204.1"/>
    </source>
</evidence>
<evidence type="ECO:0000256" key="10">
    <source>
        <dbReference type="SAM" id="MobiDB-lite"/>
    </source>
</evidence>
<evidence type="ECO:0000256" key="6">
    <source>
        <dbReference type="ARBA" id="ARBA00023125"/>
    </source>
</evidence>
<evidence type="ECO:0000256" key="8">
    <source>
        <dbReference type="ARBA" id="ARBA00023163"/>
    </source>
</evidence>
<dbReference type="Gene3D" id="1.10.10.60">
    <property type="entry name" value="Homeodomain-like"/>
    <property type="match status" value="1"/>
</dbReference>
<dbReference type="GO" id="GO:0000976">
    <property type="term" value="F:transcription cis-regulatory region binding"/>
    <property type="evidence" value="ECO:0007669"/>
    <property type="project" value="TreeGrafter"/>
</dbReference>
<keyword evidence="4" id="KW-0862">Zinc</keyword>
<feature type="region of interest" description="Disordered" evidence="10">
    <location>
        <begin position="55"/>
        <end position="77"/>
    </location>
</feature>
<dbReference type="FunFam" id="1.10.10.60:FF:000257">
    <property type="entry name" value="Zinc-finger homeodomain protein 2"/>
    <property type="match status" value="1"/>
</dbReference>
<keyword evidence="7" id="KW-0371">Homeobox</keyword>
<keyword evidence="9" id="KW-0539">Nucleus</keyword>
<keyword evidence="5" id="KW-0805">Transcription regulation</keyword>
<dbReference type="NCBIfam" id="TIGR01565">
    <property type="entry name" value="homeo_ZF_HD"/>
    <property type="match status" value="1"/>
</dbReference>
<dbReference type="InterPro" id="IPR009057">
    <property type="entry name" value="Homeodomain-like_sf"/>
</dbReference>
<accession>A0AAW1H404</accession>
<evidence type="ECO:0000256" key="7">
    <source>
        <dbReference type="ARBA" id="ARBA00023155"/>
    </source>
</evidence>
<dbReference type="AlphaFoldDB" id="A0AAW1H404"/>
<organism evidence="12 13">
    <name type="scientific">Saponaria officinalis</name>
    <name type="common">Common soapwort</name>
    <name type="synonym">Lychnis saponaria</name>
    <dbReference type="NCBI Taxonomy" id="3572"/>
    <lineage>
        <taxon>Eukaryota</taxon>
        <taxon>Viridiplantae</taxon>
        <taxon>Streptophyta</taxon>
        <taxon>Embryophyta</taxon>
        <taxon>Tracheophyta</taxon>
        <taxon>Spermatophyta</taxon>
        <taxon>Magnoliopsida</taxon>
        <taxon>eudicotyledons</taxon>
        <taxon>Gunneridae</taxon>
        <taxon>Pentapetalae</taxon>
        <taxon>Caryophyllales</taxon>
        <taxon>Caryophyllaceae</taxon>
        <taxon>Caryophylleae</taxon>
        <taxon>Saponaria</taxon>
    </lineage>
</organism>
<dbReference type="PANTHER" id="PTHR31948:SF119">
    <property type="entry name" value="ZINC-FINGER HOMEODOMAIN PROTEIN 6-LIKE"/>
    <property type="match status" value="1"/>
</dbReference>
<protein>
    <recommendedName>
        <fullName evidence="11">ZF-HD dimerization-type domain-containing protein</fullName>
    </recommendedName>
</protein>
<keyword evidence="6" id="KW-0238">DNA-binding</keyword>
<dbReference type="PROSITE" id="PS51523">
    <property type="entry name" value="ZF_HD_DIMER"/>
    <property type="match status" value="1"/>
</dbReference>
<dbReference type="GO" id="GO:0005634">
    <property type="term" value="C:nucleus"/>
    <property type="evidence" value="ECO:0007669"/>
    <property type="project" value="UniProtKB-SubCell"/>
</dbReference>
<dbReference type="InterPro" id="IPR006455">
    <property type="entry name" value="Homeodomain_ZF_HD"/>
</dbReference>
<feature type="domain" description="ZF-HD dimerization-type" evidence="11">
    <location>
        <begin position="4"/>
        <end position="53"/>
    </location>
</feature>
<evidence type="ECO:0000256" key="1">
    <source>
        <dbReference type="ARBA" id="ARBA00004123"/>
    </source>
</evidence>
<name>A0AAW1H404_SAPOF</name>
<keyword evidence="8" id="KW-0804">Transcription</keyword>
<dbReference type="GO" id="GO:0050793">
    <property type="term" value="P:regulation of developmental process"/>
    <property type="evidence" value="ECO:0007669"/>
    <property type="project" value="TreeGrafter"/>
</dbReference>
<sequence>MIRYRECQKNHAAHLGNRVVDGCGEFMPAGDEGTPQALRCAACDCHRNFHRREVDGGETTPTTTLTPPPLLLHPPTLRHSTTTTTTTPGGNRFISFNNNNHQQGAVMMAFGGGGAVAESSSEELNEYRQAGSKKRFRTKFTPEDKNKMMECAEKIGWRLHKDEEEQVQKLCNELGIKRKVFKVWMHNNKQSSKTNKLP</sequence>
<reference evidence="12" key="1">
    <citation type="submission" date="2024-03" db="EMBL/GenBank/DDBJ databases">
        <title>WGS assembly of Saponaria officinalis var. Norfolk2.</title>
        <authorList>
            <person name="Jenkins J."/>
            <person name="Shu S."/>
            <person name="Grimwood J."/>
            <person name="Barry K."/>
            <person name="Goodstein D."/>
            <person name="Schmutz J."/>
            <person name="Leebens-Mack J."/>
            <person name="Osbourn A."/>
        </authorList>
    </citation>
    <scope>NUCLEOTIDE SEQUENCE [LARGE SCALE GENOMIC DNA]</scope>
    <source>
        <strain evidence="12">JIC</strain>
    </source>
</reference>
<dbReference type="GO" id="GO:0008270">
    <property type="term" value="F:zinc ion binding"/>
    <property type="evidence" value="ECO:0007669"/>
    <property type="project" value="UniProtKB-KW"/>
</dbReference>
<evidence type="ECO:0000259" key="11">
    <source>
        <dbReference type="PROSITE" id="PS51523"/>
    </source>
</evidence>
<comment type="caution">
    <text evidence="12">The sequence shown here is derived from an EMBL/GenBank/DDBJ whole genome shotgun (WGS) entry which is preliminary data.</text>
</comment>
<dbReference type="SUPFAM" id="SSF46689">
    <property type="entry name" value="Homeodomain-like"/>
    <property type="match status" value="1"/>
</dbReference>
<evidence type="ECO:0000313" key="13">
    <source>
        <dbReference type="Proteomes" id="UP001443914"/>
    </source>
</evidence>
<comment type="subcellular location">
    <subcellularLocation>
        <location evidence="1">Nucleus</location>
    </subcellularLocation>
</comment>
<dbReference type="GO" id="GO:0003700">
    <property type="term" value="F:DNA-binding transcription factor activity"/>
    <property type="evidence" value="ECO:0007669"/>
    <property type="project" value="TreeGrafter"/>
</dbReference>
<evidence type="ECO:0000256" key="9">
    <source>
        <dbReference type="ARBA" id="ARBA00023242"/>
    </source>
</evidence>
<evidence type="ECO:0000256" key="5">
    <source>
        <dbReference type="ARBA" id="ARBA00023015"/>
    </source>
</evidence>
<evidence type="ECO:0000256" key="2">
    <source>
        <dbReference type="ARBA" id="ARBA00022723"/>
    </source>
</evidence>
<dbReference type="PANTHER" id="PTHR31948">
    <property type="entry name" value="ZINC-FINGER HOMEODOMAIN PROTEIN 2"/>
    <property type="match status" value="1"/>
</dbReference>
<dbReference type="NCBIfam" id="TIGR01566">
    <property type="entry name" value="ZF_HD_prot_N"/>
    <property type="match status" value="1"/>
</dbReference>
<proteinExistence type="predicted"/>
<keyword evidence="13" id="KW-1185">Reference proteome</keyword>
<evidence type="ECO:0000256" key="3">
    <source>
        <dbReference type="ARBA" id="ARBA00022771"/>
    </source>
</evidence>
<gene>
    <name evidence="12" type="ORF">RND81_13G185600</name>
</gene>
<dbReference type="EMBL" id="JBDFQZ010000013">
    <property type="protein sequence ID" value="KAK9670204.1"/>
    <property type="molecule type" value="Genomic_DNA"/>
</dbReference>
<keyword evidence="2" id="KW-0479">Metal-binding</keyword>